<dbReference type="RefSeq" id="WP_138129737.1">
    <property type="nucleotide sequence ID" value="NZ_JRMQ02000002.1"/>
</dbReference>
<evidence type="ECO:0000313" key="6">
    <source>
        <dbReference type="Proteomes" id="UP000029707"/>
    </source>
</evidence>
<comment type="caution">
    <text evidence="5">The sequence shown here is derived from an EMBL/GenBank/DDBJ whole genome shotgun (WGS) entry which is preliminary data.</text>
</comment>
<gene>
    <name evidence="5" type="ORF">LS65_001790</name>
</gene>
<dbReference type="InterPro" id="IPR004089">
    <property type="entry name" value="MCPsignal_dom"/>
</dbReference>
<evidence type="ECO:0000256" key="1">
    <source>
        <dbReference type="ARBA" id="ARBA00023224"/>
    </source>
</evidence>
<dbReference type="InterPro" id="IPR024478">
    <property type="entry name" value="HlyB_4HB_MCP"/>
</dbReference>
<dbReference type="PANTHER" id="PTHR32089">
    <property type="entry name" value="METHYL-ACCEPTING CHEMOTAXIS PROTEIN MCPB"/>
    <property type="match status" value="1"/>
</dbReference>
<dbReference type="PROSITE" id="PS50111">
    <property type="entry name" value="CHEMOTAXIS_TRANSDUC_2"/>
    <property type="match status" value="1"/>
</dbReference>
<evidence type="ECO:0000256" key="3">
    <source>
        <dbReference type="SAM" id="Phobius"/>
    </source>
</evidence>
<dbReference type="Pfam" id="PF00015">
    <property type="entry name" value="MCPsignal"/>
    <property type="match status" value="1"/>
</dbReference>
<dbReference type="Proteomes" id="UP000029707">
    <property type="component" value="Unassembled WGS sequence"/>
</dbReference>
<dbReference type="AlphaFoldDB" id="A0A4U8TQ25"/>
<dbReference type="STRING" id="425400.LS65_04080"/>
<feature type="transmembrane region" description="Helical" evidence="3">
    <location>
        <begin position="15"/>
        <end position="40"/>
    </location>
</feature>
<feature type="transmembrane region" description="Helical" evidence="3">
    <location>
        <begin position="207"/>
        <end position="226"/>
    </location>
</feature>
<keyword evidence="3" id="KW-0472">Membrane</keyword>
<dbReference type="Gene3D" id="1.10.287.950">
    <property type="entry name" value="Methyl-accepting chemotaxis protein"/>
    <property type="match status" value="1"/>
</dbReference>
<dbReference type="OrthoDB" id="5441488at2"/>
<dbReference type="SMART" id="SM00283">
    <property type="entry name" value="MA"/>
    <property type="match status" value="1"/>
</dbReference>
<keyword evidence="3" id="KW-0812">Transmembrane</keyword>
<evidence type="ECO:0000313" key="5">
    <source>
        <dbReference type="EMBL" id="TLE02682.1"/>
    </source>
</evidence>
<keyword evidence="1 2" id="KW-0807">Transducer</keyword>
<name>A0A4U8TQ25_9HELI</name>
<reference evidence="5 6" key="1">
    <citation type="journal article" date="2014" name="Genome Announc.">
        <title>Draft genome sequences of eight enterohepatic helicobacter species isolated from both laboratory and wild rodents.</title>
        <authorList>
            <person name="Sheh A."/>
            <person name="Shen Z."/>
            <person name="Fox J.G."/>
        </authorList>
    </citation>
    <scope>NUCLEOTIDE SEQUENCE [LARGE SCALE GENOMIC DNA]</scope>
    <source>
        <strain evidence="5 6">MIT 01-6451</strain>
    </source>
</reference>
<protein>
    <submittedName>
        <fullName evidence="5">Methyl-accepting chemotaxis protein</fullName>
    </submittedName>
</protein>
<dbReference type="GO" id="GO:0016020">
    <property type="term" value="C:membrane"/>
    <property type="evidence" value="ECO:0007669"/>
    <property type="project" value="InterPro"/>
</dbReference>
<dbReference type="Pfam" id="PF12729">
    <property type="entry name" value="4HB_MCP_1"/>
    <property type="match status" value="1"/>
</dbReference>
<dbReference type="PANTHER" id="PTHR32089:SF112">
    <property type="entry name" value="LYSOZYME-LIKE PROTEIN-RELATED"/>
    <property type="match status" value="1"/>
</dbReference>
<sequence length="557" mass="61383">MSNQTQHIVKPKKKIGVGLMLGIGFGILILSSCIIVFMSLTRVGSISESLHRINDINALAQRYAINFRGSVHDRAIAIRDVVLIDNEDKKGLQDLLEQINTLEQFYKEAEDNMRETFVKTNLLSQEELGILHAIEETQAKSIPLIVQITQAKLAGDSQKALTLLKTLSPYFTQWLKEINQFIDYQENENTELTLNLRTRVDQFRIELFVLLGFSIVFGIIIAVIIVRTLRKLLGGEPYTASNIVTKIANGNLTDSVGYKGEDSMLASIAMMQHKLKEIVEFIIHSSNKISDAAMQVANTSHKAQDAAHTQMKSSSDITDKIGQMNQSVIEVSNIAKQTEENSIKSVEVSTKGVEIINITAHEIGKITEMISSSADKIRSLQQQSVEIGGSAELIAEIADQTNLLALNAAIEAARAGEHGRGFAVVADEVRKLAERTASTTTEIANMITLIQENIGSSVSSIEAIVPQIDKGQKLILDSVQTLEEIQSQAQDSLQKAKVVASSSSKQEDTMESISQDMQDIVTLSQETRTALENAAHTIDELQHISDSLKNYMAYFKI</sequence>
<accession>A0A4U8TQ25</accession>
<dbReference type="EMBL" id="JRMQ02000002">
    <property type="protein sequence ID" value="TLE02682.1"/>
    <property type="molecule type" value="Genomic_DNA"/>
</dbReference>
<dbReference type="CDD" id="cd11386">
    <property type="entry name" value="MCP_signal"/>
    <property type="match status" value="1"/>
</dbReference>
<organism evidence="5 6">
    <name type="scientific">Helicobacter japonicus</name>
    <dbReference type="NCBI Taxonomy" id="425400"/>
    <lineage>
        <taxon>Bacteria</taxon>
        <taxon>Pseudomonadati</taxon>
        <taxon>Campylobacterota</taxon>
        <taxon>Epsilonproteobacteria</taxon>
        <taxon>Campylobacterales</taxon>
        <taxon>Helicobacteraceae</taxon>
        <taxon>Helicobacter</taxon>
    </lineage>
</organism>
<proteinExistence type="predicted"/>
<keyword evidence="3" id="KW-1133">Transmembrane helix</keyword>
<evidence type="ECO:0000256" key="2">
    <source>
        <dbReference type="PROSITE-ProRule" id="PRU00284"/>
    </source>
</evidence>
<keyword evidence="6" id="KW-1185">Reference proteome</keyword>
<dbReference type="GO" id="GO:0007165">
    <property type="term" value="P:signal transduction"/>
    <property type="evidence" value="ECO:0007669"/>
    <property type="project" value="UniProtKB-KW"/>
</dbReference>
<feature type="domain" description="Methyl-accepting transducer" evidence="4">
    <location>
        <begin position="285"/>
        <end position="521"/>
    </location>
</feature>
<evidence type="ECO:0000259" key="4">
    <source>
        <dbReference type="PROSITE" id="PS50111"/>
    </source>
</evidence>
<dbReference type="SUPFAM" id="SSF58104">
    <property type="entry name" value="Methyl-accepting chemotaxis protein (MCP) signaling domain"/>
    <property type="match status" value="1"/>
</dbReference>